<reference evidence="4" key="1">
    <citation type="journal article" date="2019" name="Int. J. Syst. Evol. Microbiol.">
        <title>The Global Catalogue of Microorganisms (GCM) 10K type strain sequencing project: providing services to taxonomists for standard genome sequencing and annotation.</title>
        <authorList>
            <consortium name="The Broad Institute Genomics Platform"/>
            <consortium name="The Broad Institute Genome Sequencing Center for Infectious Disease"/>
            <person name="Wu L."/>
            <person name="Ma J."/>
        </authorList>
    </citation>
    <scope>NUCLEOTIDE SEQUENCE [LARGE SCALE GENOMIC DNA]</scope>
    <source>
        <strain evidence="4">CECT 8289</strain>
    </source>
</reference>
<evidence type="ECO:0000313" key="4">
    <source>
        <dbReference type="Proteomes" id="UP001595907"/>
    </source>
</evidence>
<dbReference type="RefSeq" id="WP_379708331.1">
    <property type="nucleotide sequence ID" value="NZ_JBHSCZ010000002.1"/>
</dbReference>
<name>A0ABV8QUR9_9BACT</name>
<evidence type="ECO:0000313" key="3">
    <source>
        <dbReference type="EMBL" id="MFC4262664.1"/>
    </source>
</evidence>
<protein>
    <submittedName>
        <fullName evidence="3">Uncharacterized protein</fullName>
    </submittedName>
</protein>
<accession>A0ABV8QUR9</accession>
<evidence type="ECO:0000256" key="1">
    <source>
        <dbReference type="SAM" id="Coils"/>
    </source>
</evidence>
<dbReference type="EMBL" id="JBHSCZ010000002">
    <property type="protein sequence ID" value="MFC4262664.1"/>
    <property type="molecule type" value="Genomic_DNA"/>
</dbReference>
<evidence type="ECO:0000256" key="2">
    <source>
        <dbReference type="SAM" id="SignalP"/>
    </source>
</evidence>
<proteinExistence type="predicted"/>
<gene>
    <name evidence="3" type="ORF">ACFOWM_07240</name>
</gene>
<dbReference type="Proteomes" id="UP001595907">
    <property type="component" value="Unassembled WGS sequence"/>
</dbReference>
<keyword evidence="4" id="KW-1185">Reference proteome</keyword>
<sequence>MKYFQLIGMLFCTTITLQAYAQDKTDGLPITVKVNTTVNYADGSVELMGTTYSINNEPAQIFIEIITPKGATQTLSGRADKTSGEYIFKYKPIDLGTYKVIAYAADKKQTANTTFTVTAEINTDEKITLLDKALDNTFSKIETMLEAALNSDVSAADKANTKSNIQKVKTNIKQYKDASKQLNDAVKDAATLAKKYPALNSIIAAPLGKLSSLMEEKSNELLQIEKNLGAKKEKEPNICNTAYVISESCALLSTVMNVASTSIISIVDNIMIDKLWPKANEKMAKDAHFKETDKYLLDQSGKAFLTAKGTLSNLKTKSYGIGFAGDLTQHITNELIRVYCAVYKGPISGDYTLEFKNNGKMYMRYKLIYSGKISVYCTKKALANGSPKLSGYLEGNVTKMDFTDDVWAIEDKSSWDVIKYQRIPAIVPPVTLADKDPGFGAVARSAVPGSFYFPLQAQITKGKMVIRLMPALAEFNEALVNRSIVVVQQKNNALSLQAAMFSYPLTTANFILTRTMRMPEAAPTVTLDMITNNGISKIEKTFSRTETPNDTKVDFNLTLKLSNEKD</sequence>
<feature type="coiled-coil region" evidence="1">
    <location>
        <begin position="158"/>
        <end position="234"/>
    </location>
</feature>
<keyword evidence="2" id="KW-0732">Signal</keyword>
<organism evidence="3 4">
    <name type="scientific">Ferruginibacter yonginensis</name>
    <dbReference type="NCBI Taxonomy" id="1310416"/>
    <lineage>
        <taxon>Bacteria</taxon>
        <taxon>Pseudomonadati</taxon>
        <taxon>Bacteroidota</taxon>
        <taxon>Chitinophagia</taxon>
        <taxon>Chitinophagales</taxon>
        <taxon>Chitinophagaceae</taxon>
        <taxon>Ferruginibacter</taxon>
    </lineage>
</organism>
<feature type="chain" id="PRO_5046988963" evidence="2">
    <location>
        <begin position="22"/>
        <end position="566"/>
    </location>
</feature>
<comment type="caution">
    <text evidence="3">The sequence shown here is derived from an EMBL/GenBank/DDBJ whole genome shotgun (WGS) entry which is preliminary data.</text>
</comment>
<feature type="signal peptide" evidence="2">
    <location>
        <begin position="1"/>
        <end position="21"/>
    </location>
</feature>
<keyword evidence="1" id="KW-0175">Coiled coil</keyword>